<dbReference type="KEGG" id="prz:GZH47_08100"/>
<sequence>MTGGTKAKNQDVYGSDKPKFSIKALLHSRTVIEKDGYVSTGVLTHAEGDMMEIELTEFKQFDLGDPVSLTIYSPVGTHRLRSSVIAKASGALAVLFPERSFAGLDERRESPRVDAVVQGTLKHKQSRTLMVQNEPTLVEVEETFELVTRNISDTGVAFQLPAGPKLSSGEIVDASLKLEAPFECQVEIIRKDESSEWTTYGARFLELNELQHRALRAFLIHKQVGAYFHLKQDKKSRQ</sequence>
<dbReference type="Pfam" id="PF07238">
    <property type="entry name" value="PilZ"/>
    <property type="match status" value="1"/>
</dbReference>
<dbReference type="GO" id="GO:0035438">
    <property type="term" value="F:cyclic-di-GMP binding"/>
    <property type="evidence" value="ECO:0007669"/>
    <property type="project" value="InterPro"/>
</dbReference>
<dbReference type="Proteomes" id="UP000479114">
    <property type="component" value="Chromosome"/>
</dbReference>
<keyword evidence="3" id="KW-1185">Reference proteome</keyword>
<name>A0A6C0NXB1_9BACL</name>
<gene>
    <name evidence="2" type="ORF">GZH47_08100</name>
</gene>
<proteinExistence type="predicted"/>
<dbReference type="EMBL" id="CP048286">
    <property type="protein sequence ID" value="QHW30818.1"/>
    <property type="molecule type" value="Genomic_DNA"/>
</dbReference>
<evidence type="ECO:0000313" key="3">
    <source>
        <dbReference type="Proteomes" id="UP000479114"/>
    </source>
</evidence>
<dbReference type="RefSeq" id="WP_162639627.1">
    <property type="nucleotide sequence ID" value="NZ_CP048286.1"/>
</dbReference>
<dbReference type="InterPro" id="IPR009875">
    <property type="entry name" value="PilZ_domain"/>
</dbReference>
<evidence type="ECO:0000259" key="1">
    <source>
        <dbReference type="Pfam" id="PF07238"/>
    </source>
</evidence>
<evidence type="ECO:0000313" key="2">
    <source>
        <dbReference type="EMBL" id="QHW30818.1"/>
    </source>
</evidence>
<accession>A0A6C0NXB1</accession>
<organism evidence="2 3">
    <name type="scientific">Paenibacillus rhizovicinus</name>
    <dbReference type="NCBI Taxonomy" id="2704463"/>
    <lineage>
        <taxon>Bacteria</taxon>
        <taxon>Bacillati</taxon>
        <taxon>Bacillota</taxon>
        <taxon>Bacilli</taxon>
        <taxon>Bacillales</taxon>
        <taxon>Paenibacillaceae</taxon>
        <taxon>Paenibacillus</taxon>
    </lineage>
</organism>
<reference evidence="2 3" key="1">
    <citation type="submission" date="2020-02" db="EMBL/GenBank/DDBJ databases">
        <title>Paenibacillus sp. nov., isolated from rhizosphere soil of tomato.</title>
        <authorList>
            <person name="Weon H.-Y."/>
            <person name="Lee S.A."/>
        </authorList>
    </citation>
    <scope>NUCLEOTIDE SEQUENCE [LARGE SCALE GENOMIC DNA]</scope>
    <source>
        <strain evidence="2 3">14171R-81</strain>
    </source>
</reference>
<dbReference type="AlphaFoldDB" id="A0A6C0NXB1"/>
<feature type="domain" description="PilZ" evidence="1">
    <location>
        <begin position="106"/>
        <end position="219"/>
    </location>
</feature>
<protein>
    <submittedName>
        <fullName evidence="2">PilZ domain-containing protein</fullName>
    </submittedName>
</protein>
<dbReference type="Gene3D" id="2.40.10.220">
    <property type="entry name" value="predicted glycosyltransferase like domains"/>
    <property type="match status" value="1"/>
</dbReference>